<organism evidence="1 2">
    <name type="scientific">Parahaliea mediterranea</name>
    <dbReference type="NCBI Taxonomy" id="651086"/>
    <lineage>
        <taxon>Bacteria</taxon>
        <taxon>Pseudomonadati</taxon>
        <taxon>Pseudomonadota</taxon>
        <taxon>Gammaproteobacteria</taxon>
        <taxon>Cellvibrionales</taxon>
        <taxon>Halieaceae</taxon>
        <taxon>Parahaliea</taxon>
    </lineage>
</organism>
<gene>
    <name evidence="1" type="ORF">JYP50_12665</name>
</gene>
<dbReference type="EMBL" id="JAFKCZ010000008">
    <property type="protein sequence ID" value="MBN7797453.1"/>
    <property type="molecule type" value="Genomic_DNA"/>
</dbReference>
<dbReference type="NCBIfam" id="TIGR03016">
    <property type="entry name" value="pepcterm_hypo_1"/>
    <property type="match status" value="1"/>
</dbReference>
<proteinExistence type="predicted"/>
<evidence type="ECO:0000313" key="1">
    <source>
        <dbReference type="EMBL" id="MBN7797453.1"/>
    </source>
</evidence>
<evidence type="ECO:0000313" key="2">
    <source>
        <dbReference type="Proteomes" id="UP000664303"/>
    </source>
</evidence>
<name>A0A939DFT0_9GAMM</name>
<dbReference type="SUPFAM" id="SSF56935">
    <property type="entry name" value="Porins"/>
    <property type="match status" value="1"/>
</dbReference>
<protein>
    <submittedName>
        <fullName evidence="1">TIGR03016 family PEP-CTERM system-associated outer membrane protein</fullName>
    </submittedName>
</protein>
<dbReference type="Proteomes" id="UP000664303">
    <property type="component" value="Unassembled WGS sequence"/>
</dbReference>
<comment type="caution">
    <text evidence="1">The sequence shown here is derived from an EMBL/GenBank/DDBJ whole genome shotgun (WGS) entry which is preliminary data.</text>
</comment>
<accession>A0A939DFT0</accession>
<dbReference type="AlphaFoldDB" id="A0A939DFT0"/>
<dbReference type="RefSeq" id="WP_206560899.1">
    <property type="nucleotide sequence ID" value="NZ_JAFKCZ010000008.1"/>
</dbReference>
<reference evidence="1" key="1">
    <citation type="submission" date="2021-02" db="EMBL/GenBank/DDBJ databases">
        <title>PHA producing bacteria isolated from coastal sediment in Guangdong, Shenzhen.</title>
        <authorList>
            <person name="Zheng W."/>
            <person name="Yu S."/>
            <person name="Huang Y."/>
        </authorList>
    </citation>
    <scope>NUCLEOTIDE SEQUENCE</scope>
    <source>
        <strain evidence="1">TN14-10</strain>
    </source>
</reference>
<dbReference type="InterPro" id="IPR017467">
    <property type="entry name" value="CHP03016_PEP-CTERM"/>
</dbReference>
<sequence>MGARDIGLHSGIPSWVAAAGFVLLVPVDTPQAAQWDTGAGLTLGAVYSDNVCLRNVDEENKAIGTATPNVRVSADGVNGSMDLFAAVEFNTLENSSLDCNAQGTEALSPAPRVRFNGNTTLVPQWLYLDATAFADQNPINQFVAGSEDNLSGRGNVNTTYQYRVSPYLYRQLSATTSALLRATYSEEVNTEDAVSDSEREQVYLDVGSSPELSQFSVGVVGQYSNIDYSRERSGDRTFNSELSSAQLRAAYQLSRQWQVNGYVGEEWNDYISVFQEEEGSYWDVGLIWTPNKRVTIAAGTGERFFGSTPRASVDYRYRSGRISLSYERELTYDRSLRGTDPFADDIDGLLDDSIPDLGTVQEPGGAPTTITNSPILNERLRFVYTYRARRTSVTVNASHSDQTRAEDGLEDTFIDAGVRLERELSRRLSLFTRVSWYVREPDQRRAIVRDSETGRFSLGARAQFGINTSATLTYQYTDRSSDIPNDEYQENRVILRFNYQL</sequence>
<keyword evidence="2" id="KW-1185">Reference proteome</keyword>